<proteinExistence type="predicted"/>
<dbReference type="EMBL" id="GBXM01077844">
    <property type="protein sequence ID" value="JAH30733.1"/>
    <property type="molecule type" value="Transcribed_RNA"/>
</dbReference>
<accession>A0A0E9RQY3</accession>
<sequence length="56" mass="6575">MALQGDYCEKIRWYFSLVRKFTHHVSLSQDRGFLCAFIFNLALQHIQCVPCQLIAN</sequence>
<reference evidence="1" key="2">
    <citation type="journal article" date="2015" name="Fish Shellfish Immunol.">
        <title>Early steps in the European eel (Anguilla anguilla)-Vibrio vulnificus interaction in the gills: Role of the RtxA13 toxin.</title>
        <authorList>
            <person name="Callol A."/>
            <person name="Pajuelo D."/>
            <person name="Ebbesson L."/>
            <person name="Teles M."/>
            <person name="MacKenzie S."/>
            <person name="Amaro C."/>
        </authorList>
    </citation>
    <scope>NUCLEOTIDE SEQUENCE</scope>
</reference>
<name>A0A0E9RQY3_ANGAN</name>
<dbReference type="AlphaFoldDB" id="A0A0E9RQY3"/>
<reference evidence="1" key="1">
    <citation type="submission" date="2014-11" db="EMBL/GenBank/DDBJ databases">
        <authorList>
            <person name="Amaro Gonzalez C."/>
        </authorList>
    </citation>
    <scope>NUCLEOTIDE SEQUENCE</scope>
</reference>
<evidence type="ECO:0000313" key="1">
    <source>
        <dbReference type="EMBL" id="JAH30733.1"/>
    </source>
</evidence>
<protein>
    <submittedName>
        <fullName evidence="1">Uncharacterized protein</fullName>
    </submittedName>
</protein>
<organism evidence="1">
    <name type="scientific">Anguilla anguilla</name>
    <name type="common">European freshwater eel</name>
    <name type="synonym">Muraena anguilla</name>
    <dbReference type="NCBI Taxonomy" id="7936"/>
    <lineage>
        <taxon>Eukaryota</taxon>
        <taxon>Metazoa</taxon>
        <taxon>Chordata</taxon>
        <taxon>Craniata</taxon>
        <taxon>Vertebrata</taxon>
        <taxon>Euteleostomi</taxon>
        <taxon>Actinopterygii</taxon>
        <taxon>Neopterygii</taxon>
        <taxon>Teleostei</taxon>
        <taxon>Anguilliformes</taxon>
        <taxon>Anguillidae</taxon>
        <taxon>Anguilla</taxon>
    </lineage>
</organism>